<keyword evidence="3" id="KW-1185">Reference proteome</keyword>
<sequence>MSAAAARRRKQLMARKKQQEEAAASGKDALDPVSAQLQKLLVEEPDALADEATAYEALQLAQSQVRKKVHAGEFAEAVELACSASLTILQQGRVSVASQLMTLLANVLRETHTEETTDLIEKLKRLHTAQFKAMEGKTGPEALRLNRLERDWLRRCVQWSSELGPTRFGNTQLQELLAQHSWNLSKQVESEGVEEAADNDEEEGDEVMELKCDAVTHMALAEKPLLILEWLKTLPAPTAEETKAGHSCLPADRDALLTRSVLCFVAIENMRDATILVRGYLDQVEERDSKELTKSYTSKEDGKAPSHVIFCCMLLRVCEKDPRTGPLFSWLLRSFKRELDGLYKVPIVQSYTTKIGKIYFNIQPPPSMINMLENMMGMMGGTGGAGGINPAMMQAMMQNM</sequence>
<reference evidence="2" key="2">
    <citation type="submission" date="2021-04" db="EMBL/GenBank/DDBJ databases">
        <authorList>
            <person name="Podell S."/>
        </authorList>
    </citation>
    <scope>NUCLEOTIDE SEQUENCE</scope>
    <source>
        <strain evidence="2">Hildebrandi</strain>
    </source>
</reference>
<name>A0A9K3LF75_9STRA</name>
<dbReference type="PANTHER" id="PTHR12875:SF0">
    <property type="entry name" value="GOLGI TO ER TRAFFIC PROTEIN 4 HOMOLOG"/>
    <property type="match status" value="1"/>
</dbReference>
<gene>
    <name evidence="2" type="ORF">IV203_036016</name>
</gene>
<accession>A0A9K3LF75</accession>
<proteinExistence type="predicted"/>
<dbReference type="EMBL" id="JAGRRH010000013">
    <property type="protein sequence ID" value="KAG7360917.1"/>
    <property type="molecule type" value="Genomic_DNA"/>
</dbReference>
<dbReference type="GO" id="GO:0005829">
    <property type="term" value="C:cytosol"/>
    <property type="evidence" value="ECO:0007669"/>
    <property type="project" value="TreeGrafter"/>
</dbReference>
<dbReference type="AlphaFoldDB" id="A0A9K3LF75"/>
<comment type="caution">
    <text evidence="2">The sequence shown here is derived from an EMBL/GenBank/DDBJ whole genome shotgun (WGS) entry which is preliminary data.</text>
</comment>
<feature type="compositionally biased region" description="Basic residues" evidence="1">
    <location>
        <begin position="1"/>
        <end position="16"/>
    </location>
</feature>
<evidence type="ECO:0000313" key="3">
    <source>
        <dbReference type="Proteomes" id="UP000693970"/>
    </source>
</evidence>
<dbReference type="PANTHER" id="PTHR12875">
    <property type="entry name" value="GOLGI TO ER TRAFFIC PROTEIN 4 HOMOLOG"/>
    <property type="match status" value="1"/>
</dbReference>
<dbReference type="GO" id="GO:0045048">
    <property type="term" value="P:protein insertion into ER membrane"/>
    <property type="evidence" value="ECO:0007669"/>
    <property type="project" value="InterPro"/>
</dbReference>
<dbReference type="Pfam" id="PF04190">
    <property type="entry name" value="GET4"/>
    <property type="match status" value="1"/>
</dbReference>
<evidence type="ECO:0000313" key="2">
    <source>
        <dbReference type="EMBL" id="KAG7360917.1"/>
    </source>
</evidence>
<organism evidence="2 3">
    <name type="scientific">Nitzschia inconspicua</name>
    <dbReference type="NCBI Taxonomy" id="303405"/>
    <lineage>
        <taxon>Eukaryota</taxon>
        <taxon>Sar</taxon>
        <taxon>Stramenopiles</taxon>
        <taxon>Ochrophyta</taxon>
        <taxon>Bacillariophyta</taxon>
        <taxon>Bacillariophyceae</taxon>
        <taxon>Bacillariophycidae</taxon>
        <taxon>Bacillariales</taxon>
        <taxon>Bacillariaceae</taxon>
        <taxon>Nitzschia</taxon>
    </lineage>
</organism>
<dbReference type="OrthoDB" id="10252405at2759"/>
<reference evidence="2" key="1">
    <citation type="journal article" date="2021" name="Sci. Rep.">
        <title>Diploid genomic architecture of Nitzschia inconspicua, an elite biomass production diatom.</title>
        <authorList>
            <person name="Oliver A."/>
            <person name="Podell S."/>
            <person name="Pinowska A."/>
            <person name="Traller J.C."/>
            <person name="Smith S.R."/>
            <person name="McClure R."/>
            <person name="Beliaev A."/>
            <person name="Bohutskyi P."/>
            <person name="Hill E.A."/>
            <person name="Rabines A."/>
            <person name="Zheng H."/>
            <person name="Allen L.Z."/>
            <person name="Kuo A."/>
            <person name="Grigoriev I.V."/>
            <person name="Allen A.E."/>
            <person name="Hazlebeck D."/>
            <person name="Allen E.E."/>
        </authorList>
    </citation>
    <scope>NUCLEOTIDE SEQUENCE</scope>
    <source>
        <strain evidence="2">Hildebrandi</strain>
    </source>
</reference>
<protein>
    <submittedName>
        <fullName evidence="2">DUF410 domain containing protein</fullName>
    </submittedName>
</protein>
<feature type="region of interest" description="Disordered" evidence="1">
    <location>
        <begin position="1"/>
        <end position="29"/>
    </location>
</feature>
<evidence type="ECO:0000256" key="1">
    <source>
        <dbReference type="SAM" id="MobiDB-lite"/>
    </source>
</evidence>
<dbReference type="Proteomes" id="UP000693970">
    <property type="component" value="Unassembled WGS sequence"/>
</dbReference>
<dbReference type="InterPro" id="IPR007317">
    <property type="entry name" value="GET4"/>
</dbReference>